<name>A0ABN9RU53_9DINO</name>
<keyword evidence="3" id="KW-1185">Reference proteome</keyword>
<organism evidence="2 3">
    <name type="scientific">Prorocentrum cordatum</name>
    <dbReference type="NCBI Taxonomy" id="2364126"/>
    <lineage>
        <taxon>Eukaryota</taxon>
        <taxon>Sar</taxon>
        <taxon>Alveolata</taxon>
        <taxon>Dinophyceae</taxon>
        <taxon>Prorocentrales</taxon>
        <taxon>Prorocentraceae</taxon>
        <taxon>Prorocentrum</taxon>
    </lineage>
</organism>
<dbReference type="Proteomes" id="UP001189429">
    <property type="component" value="Unassembled WGS sequence"/>
</dbReference>
<dbReference type="EMBL" id="CAUYUJ010007754">
    <property type="protein sequence ID" value="CAK0821866.1"/>
    <property type="molecule type" value="Genomic_DNA"/>
</dbReference>
<reference evidence="2" key="1">
    <citation type="submission" date="2023-10" db="EMBL/GenBank/DDBJ databases">
        <authorList>
            <person name="Chen Y."/>
            <person name="Shah S."/>
            <person name="Dougan E. K."/>
            <person name="Thang M."/>
            <person name="Chan C."/>
        </authorList>
    </citation>
    <scope>NUCLEOTIDE SEQUENCE [LARGE SCALE GENOMIC DNA]</scope>
</reference>
<evidence type="ECO:0000313" key="2">
    <source>
        <dbReference type="EMBL" id="CAK0821866.1"/>
    </source>
</evidence>
<sequence>KEEPSSALTSPETARRERMRYEWRAGRVVDVCANAQNLEGRSGLVWNYSAVGGRGGEKEEEEEEEEESVDNSRGCRQPAVARTGRLGDCTARCFKRDARGPLDSSQAPGISAARDGGGGEREGGEVKKEEDEGWGWGRDDRELADNCTNLYNVNPRLH</sequence>
<feature type="region of interest" description="Disordered" evidence="1">
    <location>
        <begin position="97"/>
        <end position="139"/>
    </location>
</feature>
<feature type="compositionally biased region" description="Acidic residues" evidence="1">
    <location>
        <begin position="58"/>
        <end position="69"/>
    </location>
</feature>
<feature type="non-terminal residue" evidence="2">
    <location>
        <position position="1"/>
    </location>
</feature>
<comment type="caution">
    <text evidence="2">The sequence shown here is derived from an EMBL/GenBank/DDBJ whole genome shotgun (WGS) entry which is preliminary data.</text>
</comment>
<feature type="compositionally biased region" description="Basic and acidic residues" evidence="1">
    <location>
        <begin position="117"/>
        <end position="130"/>
    </location>
</feature>
<protein>
    <submittedName>
        <fullName evidence="2">Uncharacterized protein</fullName>
    </submittedName>
</protein>
<accession>A0ABN9RU53</accession>
<proteinExistence type="predicted"/>
<evidence type="ECO:0000256" key="1">
    <source>
        <dbReference type="SAM" id="MobiDB-lite"/>
    </source>
</evidence>
<gene>
    <name evidence="2" type="ORF">PCOR1329_LOCUS23008</name>
</gene>
<feature type="region of interest" description="Disordered" evidence="1">
    <location>
        <begin position="47"/>
        <end position="76"/>
    </location>
</feature>
<evidence type="ECO:0000313" key="3">
    <source>
        <dbReference type="Proteomes" id="UP001189429"/>
    </source>
</evidence>